<reference evidence="7 8" key="1">
    <citation type="submission" date="2014-11" db="EMBL/GenBank/DDBJ databases">
        <authorList>
            <person name="Zhu J."/>
            <person name="Qi W."/>
            <person name="Song R."/>
        </authorList>
    </citation>
    <scope>NUCLEOTIDE SEQUENCE [LARGE SCALE GENOMIC DNA]</scope>
</reference>
<feature type="compositionally biased region" description="Low complexity" evidence="5">
    <location>
        <begin position="1925"/>
        <end position="1941"/>
    </location>
</feature>
<comment type="catalytic activity">
    <reaction evidence="1">
        <text>All bonds known to be hydrolyzed by this endopeptidase have arginine in P1 and an acidic residue in P4. P6 is often occupied by an acidic residue or by a hydroxy-amino-acid residue, the phosphorylation of which enhances cleavage.</text>
        <dbReference type="EC" id="3.4.22.49"/>
    </reaction>
</comment>
<dbReference type="GO" id="GO:0051307">
    <property type="term" value="P:meiotic chromosome separation"/>
    <property type="evidence" value="ECO:0007669"/>
    <property type="project" value="TreeGrafter"/>
</dbReference>
<accession>A0A0G4FXT6</accession>
<dbReference type="OrthoDB" id="10255632at2759"/>
<evidence type="ECO:0000256" key="3">
    <source>
        <dbReference type="ARBA" id="ARBA00022801"/>
    </source>
</evidence>
<feature type="region of interest" description="Disordered" evidence="5">
    <location>
        <begin position="609"/>
        <end position="654"/>
    </location>
</feature>
<dbReference type="InterPro" id="IPR030397">
    <property type="entry name" value="SEPARIN_core_dom"/>
</dbReference>
<feature type="region of interest" description="Disordered" evidence="5">
    <location>
        <begin position="1057"/>
        <end position="1077"/>
    </location>
</feature>
<evidence type="ECO:0000259" key="6">
    <source>
        <dbReference type="PROSITE" id="PS51700"/>
    </source>
</evidence>
<evidence type="ECO:0000313" key="8">
    <source>
        <dbReference type="Proteomes" id="UP000041254"/>
    </source>
</evidence>
<dbReference type="GO" id="GO:0004197">
    <property type="term" value="F:cysteine-type endopeptidase activity"/>
    <property type="evidence" value="ECO:0007669"/>
    <property type="project" value="InterPro"/>
</dbReference>
<evidence type="ECO:0000256" key="4">
    <source>
        <dbReference type="ARBA" id="ARBA00022829"/>
    </source>
</evidence>
<dbReference type="STRING" id="1169540.A0A0G4FXT6"/>
<dbReference type="GO" id="GO:0005737">
    <property type="term" value="C:cytoplasm"/>
    <property type="evidence" value="ECO:0007669"/>
    <property type="project" value="TreeGrafter"/>
</dbReference>
<evidence type="ECO:0000256" key="2">
    <source>
        <dbReference type="ARBA" id="ARBA00012489"/>
    </source>
</evidence>
<feature type="region of interest" description="Disordered" evidence="5">
    <location>
        <begin position="1896"/>
        <end position="1950"/>
    </location>
</feature>
<feature type="region of interest" description="Disordered" evidence="5">
    <location>
        <begin position="1296"/>
        <end position="1317"/>
    </location>
</feature>
<dbReference type="PANTHER" id="PTHR12792:SF0">
    <property type="entry name" value="SEPARIN"/>
    <property type="match status" value="1"/>
</dbReference>
<keyword evidence="8" id="KW-1185">Reference proteome</keyword>
<dbReference type="Pfam" id="PF03568">
    <property type="entry name" value="Separin_C"/>
    <property type="match status" value="1"/>
</dbReference>
<dbReference type="GO" id="GO:0005634">
    <property type="term" value="C:nucleus"/>
    <property type="evidence" value="ECO:0007669"/>
    <property type="project" value="InterPro"/>
</dbReference>
<protein>
    <recommendedName>
        <fullName evidence="2">separase</fullName>
        <ecNumber evidence="2">3.4.22.49</ecNumber>
    </recommendedName>
</protein>
<dbReference type="InterPro" id="IPR005314">
    <property type="entry name" value="Peptidase_C50"/>
</dbReference>
<dbReference type="EC" id="3.4.22.49" evidence="2"/>
<dbReference type="EMBL" id="CDMY01000522">
    <property type="protein sequence ID" value="CEM20238.1"/>
    <property type="molecule type" value="Genomic_DNA"/>
</dbReference>
<evidence type="ECO:0000256" key="1">
    <source>
        <dbReference type="ARBA" id="ARBA00000451"/>
    </source>
</evidence>
<dbReference type="InParanoid" id="A0A0G4FXT6"/>
<feature type="region of interest" description="Disordered" evidence="5">
    <location>
        <begin position="2367"/>
        <end position="2387"/>
    </location>
</feature>
<dbReference type="PANTHER" id="PTHR12792">
    <property type="entry name" value="EXTRA SPINDLE POLES 1-RELATED"/>
    <property type="match status" value="1"/>
</dbReference>
<evidence type="ECO:0000313" key="7">
    <source>
        <dbReference type="EMBL" id="CEM20238.1"/>
    </source>
</evidence>
<feature type="region of interest" description="Disordered" evidence="5">
    <location>
        <begin position="2046"/>
        <end position="2079"/>
    </location>
</feature>
<gene>
    <name evidence="7" type="ORF">Vbra_21795</name>
</gene>
<dbReference type="GO" id="GO:0006508">
    <property type="term" value="P:proteolysis"/>
    <property type="evidence" value="ECO:0007669"/>
    <property type="project" value="InterPro"/>
</dbReference>
<feature type="region of interest" description="Disordered" evidence="5">
    <location>
        <begin position="1476"/>
        <end position="1516"/>
    </location>
</feature>
<keyword evidence="4" id="KW-0159">Chromosome partition</keyword>
<dbReference type="PROSITE" id="PS51700">
    <property type="entry name" value="SEPARIN"/>
    <property type="match status" value="1"/>
</dbReference>
<feature type="region of interest" description="Disordered" evidence="5">
    <location>
        <begin position="1716"/>
        <end position="1781"/>
    </location>
</feature>
<feature type="compositionally biased region" description="Basic residues" evidence="5">
    <location>
        <begin position="1064"/>
        <end position="1075"/>
    </location>
</feature>
<sequence length="2486" mass="266549">MTTSVRDVVALLDRDPAEAEQKVTEIISRHPSKRPCDDSFHGAILEIASQTLRRASSAPATEKPIYASIAQQCLTTLKETQSSMQASAARQGKKAAPAPVLSPVDLAQLWVRVCFALADVKASGAAPELVSFFQYLERHIAQLREPSAAPPCPVPRVEPPAELFPLTMDGCTATCVESTAGRAVRQRPSTPHWGDPDTEDDVSSSGTAGELCELPCPPDVAEKLLTIGLRGGEGNMKRRKGASSYDDAGGGGGGAEDAYRLCGVLMDGCKVLAHMVIARKRMRELQTFAMVSVKRILPLMVAMETLQDHRPTKTNTDSVNFTIEKHLMAPLIKAATAASDLAVGEGEGDKWAVALGCVWRCACLGVFLAFYGGRESDAGDERRQRFHASAKQIVQAIYWTGMSRELKLSIVEEATSLLCPTLVPSARHPLASLLTHRAPTAALMYLYETFCGFVSEYKRKLADRPVTPTKGPSTPQQAPVQSAAMGRIVDALRRVCAAAGAFGDLVAECRQCSDVGSVGDVEESADLALSILRFRMRELHTYTEDVLCRMWHDDALFASLHTALSAIPRLLDTIHRSPHITTSALSEIHTQLFTTLRFVGKSFTAALNKPSQGASRNATPPPPTQRSKGTPGFGAITPRPQGAERREGADTDGRVVRVGVAMSEASAVLRHAVGRLRGKEGGDGTLAAQILRTEVDVLVRLVANVRNPQRSAQLQALLEKTVRLFMQREGKSPTPADAASLLAPADSVRRLGFTLRGKASSGQSDAHIACFRLAYDLLASLCLPSPSNDHTPPLASREATEFFVQTLQTLVEESYDRQQWGGIHALLGQSTSFLAHALADETHEGQIKKDISWIHAFGVKARLRLIDEKAKGDDSDLADICQCPLLDAVRQPSEGASVAAANWLGKELQLWTHYCAEHATMSDVGKRAMPRLLPFLLTMHKALLDHLERCMKETVSMEASENLAGAMHNQTRLAAWLVRACPSSECAHAGLRALDATKSRLQAVIDTPVRGASGKGRGGAARPPATDVLRPLQLCLAQCLFHYAQLCLDPSTPPKALPTAGAAKAKRGRGAKKGTAKGGCGWEQCTKASAEALKTLQAAVEALHAAAGVDVADVGAMTVASCRDGVDCDKTSERHNEQLLRASLELASFLELLSTPPLLHTSPDVTPSPASTWSHLTIATLQLAARLLALSWADPSDDDNLSTDPHRQRGCAVVLYRLSIALAHDCAGGGREAMCRAWEWLEAAEALRVRLEEGAIVDEGRGRLRAAAIEAMQALGHWTRANEVLQLYGEAAVVAPDGGPRSPAPPRPVNSGATLRPVDAQPKGGGLTKQECIHYVTISTQLARHRMYVQGSLGAAMAHAFTAASFVTGFGLTTMRRAKVASPPDQEPISAIRLKFDRWQSWAAVLRVFLLLGQLSEKAEMSSYAKYFYTNGLTMCSSESVLTNWAAHFALALVNLEQPLFPSPLASPIAWGVDPVATDPRGGQAEAAADDEPLSCQEEHDSPDEDDNSGERPACSRLEPAKVMGLLAWRRDKDGSLLMDDHSASVGDTSACPQVWWPGDGAVSATNMSDGLIGATVSALRTRLQQLHPTTPSLARLCLEVASRLLSADEKNGGSLEGCIMTLQLAHRLLTPNESTTAGCRWEVDTAALNSVLESLTGTEKGQSASWHCSVALAALSLRLARLLCLGPAIRDAALFLIEALMVGRDMAVEALSLSSNEVAAPREPPKAQPKGKAKAKARGGRGGRGRGRGRGRSVSRTATPERKRPTETETLQQETPTSREEASRLCELQWRVQSLVQSLFPAVSGFMVSAFREFRRTQRQSRPLDKDPPRLLAAQVALQPSQEHRHATSPLSLLPVKWSAVFVALSSQGQSALTVGRYFPAVLMQTVLEVVQDASQPRVPQRKAGVSREDCQRKGPNAKPPAAAPRAKRPSPAAARSRSAAPDEGKDAGSKANIEGAFVCVKVQGSEPGVLDSCLQRYRKIQEDNSAGLQRTLEIHKHHQDRAKDPELSKQWRHERMALDEQLGTLFRDFEHSLLRGASFLFTGVPSPPSPAPKKTAHKPPLKRAPAAAPAGRPPSFAPLAAPAGDWEAWREAARKVLGWIDGGPSCFTGLHALLAVVKDHRSSPDTVRPVLAGMCCLTLLALSLPQLASSGAAEEEVTDSIGDSIRLICESVMPLRAASGPLPAASWKDAAQSFVSAVSSDQSGALSRRGPVVLFPSASLADFPFESLPCLDGQAVSRGVASAAMLATLSDMQPLASPADTLERDPAVVSTVSSPQQHLQIRPSQSAGYFVLNPSGDLSCTEAAIKPLLVRQPNWTGVIGVVPERTEIIRQLALRDLYLYCGHQGGEAYLPGELVQKGWVGDTRPGLAQEDSRDGNAATGGNSSASRGCRAAAALLLGCSSARLVRRVPHFEPFSTPLNYLIGGSPLALGTLFDVTDVDLDRFTTRLLQEANDEGLVEAVALARRACRFRYLVGSAPVCFGVPL</sequence>
<dbReference type="Proteomes" id="UP000041254">
    <property type="component" value="Unassembled WGS sequence"/>
</dbReference>
<dbReference type="GO" id="GO:0072686">
    <property type="term" value="C:mitotic spindle"/>
    <property type="evidence" value="ECO:0007669"/>
    <property type="project" value="TreeGrafter"/>
</dbReference>
<organism evidence="7 8">
    <name type="scientific">Vitrella brassicaformis (strain CCMP3155)</name>
    <dbReference type="NCBI Taxonomy" id="1169540"/>
    <lineage>
        <taxon>Eukaryota</taxon>
        <taxon>Sar</taxon>
        <taxon>Alveolata</taxon>
        <taxon>Colpodellida</taxon>
        <taxon>Vitrellaceae</taxon>
        <taxon>Vitrella</taxon>
    </lineage>
</organism>
<feature type="compositionally biased region" description="Basic and acidic residues" evidence="5">
    <location>
        <begin position="642"/>
        <end position="654"/>
    </location>
</feature>
<feature type="compositionally biased region" description="Polar residues" evidence="5">
    <location>
        <begin position="609"/>
        <end position="618"/>
    </location>
</feature>
<feature type="domain" description="Peptidase C50" evidence="6">
    <location>
        <begin position="2287"/>
        <end position="2412"/>
    </location>
</feature>
<keyword evidence="3" id="KW-0378">Hydrolase</keyword>
<feature type="region of interest" description="Disordered" evidence="5">
    <location>
        <begin position="182"/>
        <end position="208"/>
    </location>
</feature>
<proteinExistence type="predicted"/>
<dbReference type="VEuPathDB" id="CryptoDB:Vbra_21795"/>
<evidence type="ECO:0000256" key="5">
    <source>
        <dbReference type="SAM" id="MobiDB-lite"/>
    </source>
</evidence>
<name>A0A0G4FXT6_VITBC</name>
<feature type="compositionally biased region" description="Basic residues" evidence="5">
    <location>
        <begin position="1730"/>
        <end position="1754"/>
    </location>
</feature>